<feature type="domain" description="MATH" evidence="3">
    <location>
        <begin position="6"/>
        <end position="131"/>
    </location>
</feature>
<dbReference type="ExpressionAtlas" id="A0A178VRD9">
    <property type="expression patterns" value="baseline and differential"/>
</dbReference>
<dbReference type="InterPro" id="IPR008974">
    <property type="entry name" value="TRAF-like"/>
</dbReference>
<comment type="caution">
    <text evidence="4">The sequence shown here is derived from an EMBL/GenBank/DDBJ whole genome shotgun (WGS) entry which is preliminary data.</text>
</comment>
<dbReference type="Pfam" id="PF22486">
    <property type="entry name" value="MATH_2"/>
    <property type="match status" value="2"/>
</dbReference>
<evidence type="ECO:0000256" key="2">
    <source>
        <dbReference type="SAM" id="Coils"/>
    </source>
</evidence>
<accession>A0A178VRD9</accession>
<dbReference type="PANTHER" id="PTHR46236">
    <property type="entry name" value="TRAF-LIKE SUPERFAMILY PROTEIN"/>
    <property type="match status" value="1"/>
</dbReference>
<dbReference type="Proteomes" id="UP000078284">
    <property type="component" value="Chromosome 2"/>
</dbReference>
<dbReference type="PANTHER" id="PTHR46236:SF9">
    <property type="entry name" value="UBIQUITIN-SPECIFIC PROTEASE FAMILY C19-RELATED PROTEIN"/>
    <property type="match status" value="1"/>
</dbReference>
<organism evidence="4 5">
    <name type="scientific">Arabidopsis thaliana</name>
    <name type="common">Mouse-ear cress</name>
    <dbReference type="NCBI Taxonomy" id="3702"/>
    <lineage>
        <taxon>Eukaryota</taxon>
        <taxon>Viridiplantae</taxon>
        <taxon>Streptophyta</taxon>
        <taxon>Embryophyta</taxon>
        <taxon>Tracheophyta</taxon>
        <taxon>Spermatophyta</taxon>
        <taxon>Magnoliopsida</taxon>
        <taxon>eudicotyledons</taxon>
        <taxon>Gunneridae</taxon>
        <taxon>Pentapetalae</taxon>
        <taxon>rosids</taxon>
        <taxon>malvids</taxon>
        <taxon>Brassicales</taxon>
        <taxon>Brassicaceae</taxon>
        <taxon>Camelineae</taxon>
        <taxon>Arabidopsis</taxon>
    </lineage>
</organism>
<dbReference type="InterPro" id="IPR002083">
    <property type="entry name" value="MATH/TRAF_dom"/>
</dbReference>
<evidence type="ECO:0000313" key="4">
    <source>
        <dbReference type="EMBL" id="OAP08919.1"/>
    </source>
</evidence>
<dbReference type="AlphaFoldDB" id="A0A178VRD9"/>
<keyword evidence="1 2" id="KW-0175">Coiled coil</keyword>
<dbReference type="InterPro" id="IPR050804">
    <property type="entry name" value="MCC"/>
</dbReference>
<protein>
    <recommendedName>
        <fullName evidence="3">MATH domain-containing protein</fullName>
    </recommendedName>
</protein>
<dbReference type="SUPFAM" id="SSF49599">
    <property type="entry name" value="TRAF domain-like"/>
    <property type="match status" value="2"/>
</dbReference>
<dbReference type="CDD" id="cd00121">
    <property type="entry name" value="MATH"/>
    <property type="match status" value="2"/>
</dbReference>
<feature type="domain" description="MATH" evidence="3">
    <location>
        <begin position="310"/>
        <end position="436"/>
    </location>
</feature>
<evidence type="ECO:0000256" key="1">
    <source>
        <dbReference type="ARBA" id="ARBA00023054"/>
    </source>
</evidence>
<feature type="coiled-coil region" evidence="2">
    <location>
        <begin position="257"/>
        <end position="284"/>
    </location>
</feature>
<evidence type="ECO:0000313" key="5">
    <source>
        <dbReference type="Proteomes" id="UP000078284"/>
    </source>
</evidence>
<name>A0A178VRD9_ARATH</name>
<reference evidence="5" key="1">
    <citation type="journal article" date="2016" name="Proc. Natl. Acad. Sci. U.S.A.">
        <title>Chromosome-level assembly of Arabidopsis thaliana Ler reveals the extent of translocation and inversion polymorphisms.</title>
        <authorList>
            <person name="Zapata L."/>
            <person name="Ding J."/>
            <person name="Willing E.M."/>
            <person name="Hartwig B."/>
            <person name="Bezdan D."/>
            <person name="Jiao W.B."/>
            <person name="Patel V."/>
            <person name="Velikkakam James G."/>
            <person name="Koornneef M."/>
            <person name="Ossowski S."/>
            <person name="Schneeberger K."/>
        </authorList>
    </citation>
    <scope>NUCLEOTIDE SEQUENCE [LARGE SCALE GENOMIC DNA]</scope>
    <source>
        <strain evidence="5">cv. Landsberg erecta</strain>
    </source>
</reference>
<feature type="coiled-coil region" evidence="2">
    <location>
        <begin position="538"/>
        <end position="565"/>
    </location>
</feature>
<dbReference type="Gene3D" id="2.60.210.10">
    <property type="entry name" value="Apoptosis, Tumor Necrosis Factor Receptor Associated Protein 2, Chain A"/>
    <property type="match status" value="2"/>
</dbReference>
<sequence length="607" mass="69103">MENKFEKEITWVIKNFSSLQSATIYSDQFVVGGCRWRIMAFPKGDKKADYLSLYLEVPDDESLPSGWRRHAKFSFTFVNKISEKLSKLRETQQWFDKNAPDWGFPDMISLTELHAEEGLLMNGELTVVAKVEVLEVVGKLDVSEESSPVIETIDVNGFQVLPSQVESAKSMFERHLDIASKFRPKNPYLKTAYMNVLLSLTQTICQSPQELSNDDVADAGVALAYLREAGFELDWLEKKLDVVKEKKKKEEACLAEIQEMDEHVKSLKKKYLDLEAQIDKKAELLAARAPLSLNDDNVESSLRSMETTVDTTITWVIKNFYSLQSAIIYSDIFVVGGCKWRIMAYPKGINKAHDSFSLFLNIPDNESLPTGWRRHAKVSFSLVNQGSEKLSQRKVTQHWFVQKAFTWGFPVMITHTELNAKKGFLVNGELKVAAKIEVLEVVGKLDVSEESSPIMKTIDVNGFQVLPSQVDSVKRLFEKNLDIVSKFRLKNPYLKTACMNLLLSLTETLCQSPQELSNDGLSHAGVALAYLIETGLKLDWLEKKLDELKGKKKKEESCLVRLREMDEQLQPFKKRCLDIEDQISKEKEELLAAREPLSLYDDIDNNV</sequence>
<proteinExistence type="predicted"/>
<evidence type="ECO:0000259" key="3">
    <source>
        <dbReference type="PROSITE" id="PS50144"/>
    </source>
</evidence>
<dbReference type="SMART" id="SM00061">
    <property type="entry name" value="MATH"/>
    <property type="match status" value="2"/>
</dbReference>
<gene>
    <name evidence="4" type="ordered locus">AXX17_At2g04530</name>
</gene>
<dbReference type="EMBL" id="LUHQ01000002">
    <property type="protein sequence ID" value="OAP08919.1"/>
    <property type="molecule type" value="Genomic_DNA"/>
</dbReference>
<dbReference type="PROSITE" id="PS50144">
    <property type="entry name" value="MATH"/>
    <property type="match status" value="2"/>
</dbReference>